<dbReference type="InterPro" id="IPR018720">
    <property type="entry name" value="DUF2249"/>
</dbReference>
<dbReference type="AlphaFoldDB" id="A0A552WUL7"/>
<reference evidence="2 3" key="1">
    <citation type="submission" date="2019-07" db="EMBL/GenBank/DDBJ databases">
        <title>Georgenia wutianyii sp. nov. and Georgenia *** sp. nov. isolated from plateau pika (Ochotona curzoniae) in the Qinghai-Tibet plateau of China.</title>
        <authorList>
            <person name="Tian Z."/>
        </authorList>
    </citation>
    <scope>NUCLEOTIDE SEQUENCE [LARGE SCALE GENOMIC DNA]</scope>
    <source>
        <strain evidence="2 3">Z446</strain>
    </source>
</reference>
<feature type="domain" description="DUF2249" evidence="1">
    <location>
        <begin position="45"/>
        <end position="113"/>
    </location>
</feature>
<evidence type="ECO:0000313" key="3">
    <source>
        <dbReference type="Proteomes" id="UP000318693"/>
    </source>
</evidence>
<dbReference type="EMBL" id="VJXR01000009">
    <property type="protein sequence ID" value="TRW46482.1"/>
    <property type="molecule type" value="Genomic_DNA"/>
</dbReference>
<name>A0A552WUL7_9MICO</name>
<dbReference type="Proteomes" id="UP000318693">
    <property type="component" value="Unassembled WGS sequence"/>
</dbReference>
<protein>
    <submittedName>
        <fullName evidence="2">DUF2249 domain-containing protein</fullName>
    </submittedName>
</protein>
<organism evidence="2 3">
    <name type="scientific">Georgenia yuyongxinii</name>
    <dbReference type="NCBI Taxonomy" id="2589797"/>
    <lineage>
        <taxon>Bacteria</taxon>
        <taxon>Bacillati</taxon>
        <taxon>Actinomycetota</taxon>
        <taxon>Actinomycetes</taxon>
        <taxon>Micrococcales</taxon>
        <taxon>Bogoriellaceae</taxon>
        <taxon>Georgenia</taxon>
    </lineage>
</organism>
<keyword evidence="3" id="KW-1185">Reference proteome</keyword>
<gene>
    <name evidence="2" type="ORF">FJ693_05030</name>
</gene>
<accession>A0A552WUL7</accession>
<evidence type="ECO:0000313" key="2">
    <source>
        <dbReference type="EMBL" id="TRW46482.1"/>
    </source>
</evidence>
<proteinExistence type="predicted"/>
<evidence type="ECO:0000259" key="1">
    <source>
        <dbReference type="Pfam" id="PF10006"/>
    </source>
</evidence>
<dbReference type="Pfam" id="PF10006">
    <property type="entry name" value="DUF2249"/>
    <property type="match status" value="1"/>
</dbReference>
<comment type="caution">
    <text evidence="2">The sequence shown here is derived from an EMBL/GenBank/DDBJ whole genome shotgun (WGS) entry which is preliminary data.</text>
</comment>
<sequence length="114" mass="12371">MWVASVLPGRTCRMATNDVEILSSKEAPRSGGCACGEHDTEIPALDVRTIPHAIRHATIFGALSAIAPGFSMDLVAPHNPVPLLAQLEQREPGAFEVAYLQEGPEDWALRLTRR</sequence>